<evidence type="ECO:0000259" key="7">
    <source>
        <dbReference type="Pfam" id="PF05140"/>
    </source>
</evidence>
<keyword evidence="4 6" id="KW-1133">Transmembrane helix</keyword>
<feature type="domain" description="ResB-like" evidence="7">
    <location>
        <begin position="94"/>
        <end position="201"/>
    </location>
</feature>
<dbReference type="GO" id="GO:0017004">
    <property type="term" value="P:cytochrome complex assembly"/>
    <property type="evidence" value="ECO:0007669"/>
    <property type="project" value="UniProtKB-KW"/>
</dbReference>
<protein>
    <submittedName>
        <fullName evidence="8">Cytochrome c biogenesis protein Ccs1</fullName>
    </submittedName>
</protein>
<evidence type="ECO:0000256" key="1">
    <source>
        <dbReference type="ARBA" id="ARBA00004141"/>
    </source>
</evidence>
<evidence type="ECO:0000256" key="2">
    <source>
        <dbReference type="ARBA" id="ARBA00022692"/>
    </source>
</evidence>
<name>A0A644UIA2_9ZZZZ</name>
<comment type="caution">
    <text evidence="8">The sequence shown here is derived from an EMBL/GenBank/DDBJ whole genome shotgun (WGS) entry which is preliminary data.</text>
</comment>
<keyword evidence="2 6" id="KW-0812">Transmembrane</keyword>
<feature type="domain" description="ResB-like" evidence="7">
    <location>
        <begin position="12"/>
        <end position="93"/>
    </location>
</feature>
<evidence type="ECO:0000256" key="5">
    <source>
        <dbReference type="ARBA" id="ARBA00023136"/>
    </source>
</evidence>
<evidence type="ECO:0000313" key="8">
    <source>
        <dbReference type="EMBL" id="MPL78599.1"/>
    </source>
</evidence>
<accession>A0A644UIA2</accession>
<comment type="subcellular location">
    <subcellularLocation>
        <location evidence="1">Membrane</location>
        <topology evidence="1">Multi-pass membrane protein</topology>
    </subcellularLocation>
</comment>
<gene>
    <name evidence="8" type="primary">ccs1_1</name>
    <name evidence="8" type="ORF">SDC9_24468</name>
</gene>
<evidence type="ECO:0000256" key="4">
    <source>
        <dbReference type="ARBA" id="ARBA00022989"/>
    </source>
</evidence>
<keyword evidence="5 6" id="KW-0472">Membrane</keyword>
<dbReference type="PANTHER" id="PTHR31566">
    <property type="entry name" value="CYTOCHROME C BIOGENESIS PROTEIN CCS1, CHLOROPLASTIC"/>
    <property type="match status" value="1"/>
</dbReference>
<keyword evidence="3" id="KW-0201">Cytochrome c-type biogenesis</keyword>
<dbReference type="Pfam" id="PF05140">
    <property type="entry name" value="ResB"/>
    <property type="match status" value="2"/>
</dbReference>
<proteinExistence type="predicted"/>
<sequence>MREFWKKLKSIKLAIALIVILATGSLLATLIPQGKASEEYFKLYPKFVAELVVQTGLNRFFSSILFLVPALLFFINLGACALDRLVRELRKKNKRRHGPDVLHVGLLLLIVGGIVSFSGRQEGMVRLAAGESVALPNGEILHLIKFSDERYEDGRPKDWTSLVNLEKDGALLKENVEIRVNKPLRIGAITIYQNSYSAALAVAVSAPDGSVTTLARGESFEAEGVRIFFMTTEKKPGVETGETQAVLRVQGGGLDGAVRVDSQGILVGRYAVATTQVLSTGLQAVSDPGYPFVLVSLILIGLGTALTFAQKLNDTLKEEKA</sequence>
<dbReference type="InterPro" id="IPR007816">
    <property type="entry name" value="ResB-like_domain"/>
</dbReference>
<evidence type="ECO:0000256" key="6">
    <source>
        <dbReference type="SAM" id="Phobius"/>
    </source>
</evidence>
<evidence type="ECO:0000256" key="3">
    <source>
        <dbReference type="ARBA" id="ARBA00022748"/>
    </source>
</evidence>
<dbReference type="EMBL" id="VSSQ01000118">
    <property type="protein sequence ID" value="MPL78599.1"/>
    <property type="molecule type" value="Genomic_DNA"/>
</dbReference>
<feature type="transmembrane region" description="Helical" evidence="6">
    <location>
        <begin position="60"/>
        <end position="80"/>
    </location>
</feature>
<dbReference type="GO" id="GO:0016020">
    <property type="term" value="C:membrane"/>
    <property type="evidence" value="ECO:0007669"/>
    <property type="project" value="UniProtKB-SubCell"/>
</dbReference>
<organism evidence="8">
    <name type="scientific">bioreactor metagenome</name>
    <dbReference type="NCBI Taxonomy" id="1076179"/>
    <lineage>
        <taxon>unclassified sequences</taxon>
        <taxon>metagenomes</taxon>
        <taxon>ecological metagenomes</taxon>
    </lineage>
</organism>
<feature type="transmembrane region" description="Helical" evidence="6">
    <location>
        <begin position="101"/>
        <end position="119"/>
    </location>
</feature>
<dbReference type="AlphaFoldDB" id="A0A644UIA2"/>
<reference evidence="8" key="1">
    <citation type="submission" date="2019-08" db="EMBL/GenBank/DDBJ databases">
        <authorList>
            <person name="Kucharzyk K."/>
            <person name="Murdoch R.W."/>
            <person name="Higgins S."/>
            <person name="Loffler F."/>
        </authorList>
    </citation>
    <scope>NUCLEOTIDE SEQUENCE</scope>
</reference>
<dbReference type="InterPro" id="IPR023494">
    <property type="entry name" value="Cyt_c_bgen_Ccs1/CcsB/ResB"/>
</dbReference>